<name>A0A8T0IQ86_CERPU</name>
<accession>A0A8T0IQ86</accession>
<evidence type="ECO:0000313" key="1">
    <source>
        <dbReference type="EMBL" id="KAG0585175.1"/>
    </source>
</evidence>
<dbReference type="Proteomes" id="UP000822688">
    <property type="component" value="Chromosome 3"/>
</dbReference>
<reference evidence="1" key="1">
    <citation type="submission" date="2020-06" db="EMBL/GenBank/DDBJ databases">
        <title>WGS assembly of Ceratodon purpureus strain R40.</title>
        <authorList>
            <person name="Carey S.B."/>
            <person name="Jenkins J."/>
            <person name="Shu S."/>
            <person name="Lovell J.T."/>
            <person name="Sreedasyam A."/>
            <person name="Maumus F."/>
            <person name="Tiley G.P."/>
            <person name="Fernandez-Pozo N."/>
            <person name="Barry K."/>
            <person name="Chen C."/>
            <person name="Wang M."/>
            <person name="Lipzen A."/>
            <person name="Daum C."/>
            <person name="Saski C.A."/>
            <person name="Payton A.C."/>
            <person name="Mcbreen J.C."/>
            <person name="Conrad R.E."/>
            <person name="Kollar L.M."/>
            <person name="Olsson S."/>
            <person name="Huttunen S."/>
            <person name="Landis J.B."/>
            <person name="Wickett N.J."/>
            <person name="Johnson M.G."/>
            <person name="Rensing S.A."/>
            <person name="Grimwood J."/>
            <person name="Schmutz J."/>
            <person name="Mcdaniel S.F."/>
        </authorList>
    </citation>
    <scope>NUCLEOTIDE SEQUENCE</scope>
    <source>
        <strain evidence="1">R40</strain>
    </source>
</reference>
<comment type="caution">
    <text evidence="1">The sequence shown here is derived from an EMBL/GenBank/DDBJ whole genome shotgun (WGS) entry which is preliminary data.</text>
</comment>
<organism evidence="1 2">
    <name type="scientific">Ceratodon purpureus</name>
    <name type="common">Fire moss</name>
    <name type="synonym">Dicranum purpureum</name>
    <dbReference type="NCBI Taxonomy" id="3225"/>
    <lineage>
        <taxon>Eukaryota</taxon>
        <taxon>Viridiplantae</taxon>
        <taxon>Streptophyta</taxon>
        <taxon>Embryophyta</taxon>
        <taxon>Bryophyta</taxon>
        <taxon>Bryophytina</taxon>
        <taxon>Bryopsida</taxon>
        <taxon>Dicranidae</taxon>
        <taxon>Pseudoditrichales</taxon>
        <taxon>Ditrichaceae</taxon>
        <taxon>Ceratodon</taxon>
    </lineage>
</organism>
<dbReference type="EMBL" id="CM026423">
    <property type="protein sequence ID" value="KAG0585175.1"/>
    <property type="molecule type" value="Genomic_DNA"/>
</dbReference>
<dbReference type="AlphaFoldDB" id="A0A8T0IQ86"/>
<keyword evidence="2" id="KW-1185">Reference proteome</keyword>
<sequence length="59" mass="6746">MSKVHPGWNRCQSVCSSTVCVSILVVCKSTSIWSRRSTMVLGTTYVCLRLLLRKTLRNW</sequence>
<gene>
    <name evidence="1" type="ORF">KC19_3G264300</name>
</gene>
<proteinExistence type="predicted"/>
<protein>
    <submittedName>
        <fullName evidence="1">Uncharacterized protein</fullName>
    </submittedName>
</protein>
<evidence type="ECO:0000313" key="2">
    <source>
        <dbReference type="Proteomes" id="UP000822688"/>
    </source>
</evidence>